<evidence type="ECO:0000256" key="1">
    <source>
        <dbReference type="ARBA" id="ARBA00007265"/>
    </source>
</evidence>
<dbReference type="Gene3D" id="1.10.3090.10">
    <property type="entry name" value="cca-adding enzyme, domain 2"/>
    <property type="match status" value="1"/>
</dbReference>
<dbReference type="CDD" id="cd05398">
    <property type="entry name" value="NT_ClassII-CCAase"/>
    <property type="match status" value="1"/>
</dbReference>
<dbReference type="PANTHER" id="PTHR43051">
    <property type="entry name" value="POLYNUCLEOTIDE ADENYLYLTRANSFERASE FAMILY PROTEIN"/>
    <property type="match status" value="1"/>
</dbReference>
<dbReference type="GO" id="GO:0000166">
    <property type="term" value="F:nucleotide binding"/>
    <property type="evidence" value="ECO:0007669"/>
    <property type="project" value="UniProtKB-KW"/>
</dbReference>
<accession>A0A6I9R056</accession>
<evidence type="ECO:0000313" key="7">
    <source>
        <dbReference type="Proteomes" id="UP000504607"/>
    </source>
</evidence>
<dbReference type="Gene3D" id="3.30.460.10">
    <property type="entry name" value="Beta Polymerase, domain 2"/>
    <property type="match status" value="1"/>
</dbReference>
<dbReference type="GO" id="GO:0003723">
    <property type="term" value="F:RNA binding"/>
    <property type="evidence" value="ECO:0007669"/>
    <property type="project" value="UniProtKB-KW"/>
</dbReference>
<dbReference type="GeneID" id="105042652"/>
<proteinExistence type="inferred from homology"/>
<comment type="similarity">
    <text evidence="1 4">Belongs to the tRNA nucleotidyltransferase/poly(A) polymerase family.</text>
</comment>
<dbReference type="FunCoup" id="A0A6I9R056">
    <property type="interactions" value="82"/>
</dbReference>
<dbReference type="InterPro" id="IPR002646">
    <property type="entry name" value="PolA_pol_head_dom"/>
</dbReference>
<dbReference type="AlphaFoldDB" id="A0A6I9R056"/>
<sequence length="542" mass="61838">MTLSCANGHLSRSRLLPSLSSSFSRLQTLVFELQRWKHTFVGESLRNSIRDTDSKSPLKLGLFDPSTWRTVDSRTVGIRKSLISSSTLLVLRILRSRGFESYLVGGCVRDLLLKRTPKDFDVITTASLEQITRQFHKCRIIGRRFPICQVHILGSIIEVSSFDARQKNVKERRVPNSCAEKDFVRWKNCMERDFTINSLFFDPFDCTIYDYVGGIKDIRTSKVCTVIPAHLSFKEDCARILRGLRIAARLGLRFSKETADAIQAYSSHIITLDKARLLMELNFMLAYGAAESSIRLLQKFKLLEILLPFHAAYLADQTKQQSDESSVMLMKLFSNVDKLLAAERPSNYYLWLGLLAFHLALVEHPQDALVVWTLSSILYHGTWSKATEFARQNVKGHDQFVPEILEPSESKSDELLMEETYCLASLIKSSVDALTRIDVLQQSLTRYPEFLPCLGLVFISEKMGKNVAELFDVLRKDITSCDEKRETREINFELLKRGDLGETRFVLGKVIMDTMNCELTHFKSQNVALAEKKPCLLSALFK</sequence>
<dbReference type="RefSeq" id="XP_010918240.1">
    <property type="nucleotide sequence ID" value="XM_010919938.3"/>
</dbReference>
<evidence type="ECO:0000259" key="5">
    <source>
        <dbReference type="Pfam" id="PF01743"/>
    </source>
</evidence>
<dbReference type="GO" id="GO:0001680">
    <property type="term" value="P:tRNA 3'-terminal CCA addition"/>
    <property type="evidence" value="ECO:0007669"/>
    <property type="project" value="UniProtKB-ARBA"/>
</dbReference>
<keyword evidence="7" id="KW-1185">Reference proteome</keyword>
<evidence type="ECO:0000313" key="8">
    <source>
        <dbReference type="RefSeq" id="XP_010918240.1"/>
    </source>
</evidence>
<dbReference type="SUPFAM" id="SSF81301">
    <property type="entry name" value="Nucleotidyltransferase"/>
    <property type="match status" value="1"/>
</dbReference>
<organism evidence="7 8">
    <name type="scientific">Elaeis guineensis var. tenera</name>
    <name type="common">Oil palm</name>
    <dbReference type="NCBI Taxonomy" id="51953"/>
    <lineage>
        <taxon>Eukaryota</taxon>
        <taxon>Viridiplantae</taxon>
        <taxon>Streptophyta</taxon>
        <taxon>Embryophyta</taxon>
        <taxon>Tracheophyta</taxon>
        <taxon>Spermatophyta</taxon>
        <taxon>Magnoliopsida</taxon>
        <taxon>Liliopsida</taxon>
        <taxon>Arecaceae</taxon>
        <taxon>Arecoideae</taxon>
        <taxon>Cocoseae</taxon>
        <taxon>Elaeidinae</taxon>
        <taxon>Elaeis</taxon>
    </lineage>
</organism>
<evidence type="ECO:0000256" key="3">
    <source>
        <dbReference type="ARBA" id="ARBA00022741"/>
    </source>
</evidence>
<keyword evidence="2 4" id="KW-0808">Transferase</keyword>
<dbReference type="Pfam" id="PF12627">
    <property type="entry name" value="PolyA_pol_RNAbd"/>
    <property type="match status" value="1"/>
</dbReference>
<dbReference type="Proteomes" id="UP000504607">
    <property type="component" value="Chromosome 4"/>
</dbReference>
<dbReference type="GO" id="GO:0016779">
    <property type="term" value="F:nucleotidyltransferase activity"/>
    <property type="evidence" value="ECO:0007669"/>
    <property type="project" value="InterPro"/>
</dbReference>
<keyword evidence="4" id="KW-0694">RNA-binding</keyword>
<evidence type="ECO:0000256" key="4">
    <source>
        <dbReference type="RuleBase" id="RU003953"/>
    </source>
</evidence>
<dbReference type="InterPro" id="IPR032828">
    <property type="entry name" value="PolyA_RNA-bd"/>
</dbReference>
<evidence type="ECO:0000256" key="2">
    <source>
        <dbReference type="ARBA" id="ARBA00022679"/>
    </source>
</evidence>
<gene>
    <name evidence="8" type="primary">LOC105042652</name>
</gene>
<dbReference type="InParanoid" id="A0A6I9R056"/>
<protein>
    <submittedName>
        <fullName evidence="8">Uncharacterized protein LOC105042652 isoform X1</fullName>
    </submittedName>
</protein>
<dbReference type="SUPFAM" id="SSF81891">
    <property type="entry name" value="Poly A polymerase C-terminal region-like"/>
    <property type="match status" value="1"/>
</dbReference>
<dbReference type="Pfam" id="PF01743">
    <property type="entry name" value="PolyA_pol"/>
    <property type="match status" value="1"/>
</dbReference>
<name>A0A6I9R056_ELAGV</name>
<dbReference type="PANTHER" id="PTHR43051:SF1">
    <property type="entry name" value="POLYNUCLEOTIDE ADENYLYLTRANSFERASE FAMILY PROTEIN"/>
    <property type="match status" value="1"/>
</dbReference>
<dbReference type="KEGG" id="egu:105042652"/>
<feature type="domain" description="tRNA nucleotidyltransferase/poly(A) polymerase RNA and SrmB- binding" evidence="6">
    <location>
        <begin position="251"/>
        <end position="313"/>
    </location>
</feature>
<feature type="domain" description="Poly A polymerase head" evidence="5">
    <location>
        <begin position="102"/>
        <end position="223"/>
    </location>
</feature>
<dbReference type="OrthoDB" id="445712at2759"/>
<reference evidence="8" key="1">
    <citation type="submission" date="2025-08" db="UniProtKB">
        <authorList>
            <consortium name="RefSeq"/>
        </authorList>
    </citation>
    <scope>IDENTIFICATION</scope>
</reference>
<dbReference type="InterPro" id="IPR052191">
    <property type="entry name" value="tRNA_ntf/polyA_polymerase_I"/>
</dbReference>
<evidence type="ECO:0000259" key="6">
    <source>
        <dbReference type="Pfam" id="PF12627"/>
    </source>
</evidence>
<dbReference type="InterPro" id="IPR043519">
    <property type="entry name" value="NT_sf"/>
</dbReference>
<keyword evidence="3" id="KW-0547">Nucleotide-binding</keyword>